<evidence type="ECO:0000313" key="10">
    <source>
        <dbReference type="EMBL" id="GAA3373453.1"/>
    </source>
</evidence>
<evidence type="ECO:0000256" key="7">
    <source>
        <dbReference type="ARBA" id="ARBA00038093"/>
    </source>
</evidence>
<dbReference type="HAMAP" id="MF_00265">
    <property type="entry name" value="VapC_Nob1"/>
    <property type="match status" value="1"/>
</dbReference>
<evidence type="ECO:0000256" key="8">
    <source>
        <dbReference type="HAMAP-Rule" id="MF_00265"/>
    </source>
</evidence>
<evidence type="ECO:0000256" key="4">
    <source>
        <dbReference type="ARBA" id="ARBA00022723"/>
    </source>
</evidence>
<evidence type="ECO:0000313" key="11">
    <source>
        <dbReference type="Proteomes" id="UP001499990"/>
    </source>
</evidence>
<keyword evidence="4 8" id="KW-0479">Metal-binding</keyword>
<dbReference type="PANTHER" id="PTHR33653">
    <property type="entry name" value="RIBONUCLEASE VAPC2"/>
    <property type="match status" value="1"/>
</dbReference>
<evidence type="ECO:0000259" key="9">
    <source>
        <dbReference type="Pfam" id="PF01850"/>
    </source>
</evidence>
<dbReference type="Proteomes" id="UP001499990">
    <property type="component" value="Unassembled WGS sequence"/>
</dbReference>
<dbReference type="Pfam" id="PF01850">
    <property type="entry name" value="PIN"/>
    <property type="match status" value="1"/>
</dbReference>
<keyword evidence="8" id="KW-0800">Toxin</keyword>
<dbReference type="InterPro" id="IPR029060">
    <property type="entry name" value="PIN-like_dom_sf"/>
</dbReference>
<dbReference type="InterPro" id="IPR050556">
    <property type="entry name" value="Type_II_TA_system_RNase"/>
</dbReference>
<evidence type="ECO:0000256" key="2">
    <source>
        <dbReference type="ARBA" id="ARBA00022649"/>
    </source>
</evidence>
<protein>
    <recommendedName>
        <fullName evidence="8">Ribonuclease VapC</fullName>
        <shortName evidence="8">RNase VapC</shortName>
        <ecNumber evidence="8">3.1.-.-</ecNumber>
    </recommendedName>
    <alternativeName>
        <fullName evidence="8">Toxin VapC</fullName>
    </alternativeName>
</protein>
<dbReference type="EMBL" id="BAAAYL010000001">
    <property type="protein sequence ID" value="GAA3373453.1"/>
    <property type="molecule type" value="Genomic_DNA"/>
</dbReference>
<dbReference type="Gene3D" id="3.40.50.1010">
    <property type="entry name" value="5'-nuclease"/>
    <property type="match status" value="1"/>
</dbReference>
<organism evidence="10 11">
    <name type="scientific">Streptomyces sannanensis</name>
    <dbReference type="NCBI Taxonomy" id="285536"/>
    <lineage>
        <taxon>Bacteria</taxon>
        <taxon>Bacillati</taxon>
        <taxon>Actinomycetota</taxon>
        <taxon>Actinomycetes</taxon>
        <taxon>Kitasatosporales</taxon>
        <taxon>Streptomycetaceae</taxon>
        <taxon>Streptomyces</taxon>
    </lineage>
</organism>
<comment type="caution">
    <text evidence="10">The sequence shown here is derived from an EMBL/GenBank/DDBJ whole genome shotgun (WGS) entry which is preliminary data.</text>
</comment>
<feature type="binding site" evidence="8">
    <location>
        <position position="98"/>
    </location>
    <ligand>
        <name>Mg(2+)</name>
        <dbReference type="ChEBI" id="CHEBI:18420"/>
    </ligand>
</feature>
<dbReference type="PANTHER" id="PTHR33653:SF1">
    <property type="entry name" value="RIBONUCLEASE VAPC2"/>
    <property type="match status" value="1"/>
</dbReference>
<keyword evidence="3 8" id="KW-0540">Nuclease</keyword>
<evidence type="ECO:0000256" key="3">
    <source>
        <dbReference type="ARBA" id="ARBA00022722"/>
    </source>
</evidence>
<comment type="similarity">
    <text evidence="7 8">Belongs to the PINc/VapC protein family.</text>
</comment>
<dbReference type="InterPro" id="IPR022907">
    <property type="entry name" value="VapC_family"/>
</dbReference>
<accession>A0ABP6SCJ4</accession>
<keyword evidence="11" id="KW-1185">Reference proteome</keyword>
<sequence length="143" mass="16277">MIGSYLIDTSGIWQILRDWDVRTRWIGPIEAGLIKICAPTRLEYLYSAESPARRDEMEEELTTLFEGVAVPKDAWRWSEHGQYKLTQKGQHRGPGPVDLVLCATAVHHGLTVLHADNDFTTVSRVLPEVTEKDIRRTESLPDH</sequence>
<evidence type="ECO:0000256" key="5">
    <source>
        <dbReference type="ARBA" id="ARBA00022801"/>
    </source>
</evidence>
<feature type="domain" description="PIN" evidence="9">
    <location>
        <begin position="5"/>
        <end position="123"/>
    </location>
</feature>
<dbReference type="EC" id="3.1.-.-" evidence="8"/>
<keyword evidence="2 8" id="KW-1277">Toxin-antitoxin system</keyword>
<reference evidence="11" key="1">
    <citation type="journal article" date="2019" name="Int. J. Syst. Evol. Microbiol.">
        <title>The Global Catalogue of Microorganisms (GCM) 10K type strain sequencing project: providing services to taxonomists for standard genome sequencing and annotation.</title>
        <authorList>
            <consortium name="The Broad Institute Genomics Platform"/>
            <consortium name="The Broad Institute Genome Sequencing Center for Infectious Disease"/>
            <person name="Wu L."/>
            <person name="Ma J."/>
        </authorList>
    </citation>
    <scope>NUCLEOTIDE SEQUENCE [LARGE SCALE GENOMIC DNA]</scope>
    <source>
        <strain evidence="11">JCM 9651</strain>
    </source>
</reference>
<evidence type="ECO:0000256" key="1">
    <source>
        <dbReference type="ARBA" id="ARBA00001946"/>
    </source>
</evidence>
<dbReference type="SUPFAM" id="SSF88723">
    <property type="entry name" value="PIN domain-like"/>
    <property type="match status" value="1"/>
</dbReference>
<evidence type="ECO:0000256" key="6">
    <source>
        <dbReference type="ARBA" id="ARBA00022842"/>
    </source>
</evidence>
<dbReference type="CDD" id="cd18755">
    <property type="entry name" value="PIN_MtVapC3_VapC21-like"/>
    <property type="match status" value="1"/>
</dbReference>
<comment type="cofactor">
    <cofactor evidence="1 8">
        <name>Mg(2+)</name>
        <dbReference type="ChEBI" id="CHEBI:18420"/>
    </cofactor>
</comment>
<dbReference type="RefSeq" id="WP_345038267.1">
    <property type="nucleotide sequence ID" value="NZ_BAAAYL010000001.1"/>
</dbReference>
<proteinExistence type="inferred from homology"/>
<comment type="function">
    <text evidence="8">Toxic component of a toxin-antitoxin (TA) system. An RNase.</text>
</comment>
<feature type="binding site" evidence="8">
    <location>
        <position position="8"/>
    </location>
    <ligand>
        <name>Mg(2+)</name>
        <dbReference type="ChEBI" id="CHEBI:18420"/>
    </ligand>
</feature>
<keyword evidence="5 8" id="KW-0378">Hydrolase</keyword>
<gene>
    <name evidence="8" type="primary">vapC</name>
    <name evidence="10" type="ORF">GCM10020367_33430</name>
</gene>
<keyword evidence="6 8" id="KW-0460">Magnesium</keyword>
<dbReference type="InterPro" id="IPR002716">
    <property type="entry name" value="PIN_dom"/>
</dbReference>
<name>A0ABP6SCJ4_9ACTN</name>